<evidence type="ECO:0000256" key="1">
    <source>
        <dbReference type="ARBA" id="ARBA00022503"/>
    </source>
</evidence>
<protein>
    <submittedName>
        <fullName evidence="4">Arginine N-succinyltransferase</fullName>
        <ecNumber evidence="4">2.3.1.109</ecNumber>
    </submittedName>
</protein>
<organism evidence="4 5">
    <name type="scientific">Ideonella aquatica</name>
    <dbReference type="NCBI Taxonomy" id="2824119"/>
    <lineage>
        <taxon>Bacteria</taxon>
        <taxon>Pseudomonadati</taxon>
        <taxon>Pseudomonadota</taxon>
        <taxon>Betaproteobacteria</taxon>
        <taxon>Burkholderiales</taxon>
        <taxon>Sphaerotilaceae</taxon>
        <taxon>Ideonella</taxon>
    </lineage>
</organism>
<keyword evidence="5" id="KW-1185">Reference proteome</keyword>
<dbReference type="GO" id="GO:0008791">
    <property type="term" value="F:arginine N-succinyltransferase activity"/>
    <property type="evidence" value="ECO:0007669"/>
    <property type="project" value="UniProtKB-EC"/>
</dbReference>
<proteinExistence type="predicted"/>
<comment type="caution">
    <text evidence="4">The sequence shown here is derived from an EMBL/GenBank/DDBJ whole genome shotgun (WGS) entry which is preliminary data.</text>
</comment>
<reference evidence="4" key="1">
    <citation type="submission" date="2021-04" db="EMBL/GenBank/DDBJ databases">
        <title>The genome sequence of Ideonella sp. 4Y11.</title>
        <authorList>
            <person name="Liu Y."/>
        </authorList>
    </citation>
    <scope>NUCLEOTIDE SEQUENCE</scope>
    <source>
        <strain evidence="4">4Y11</strain>
    </source>
</reference>
<dbReference type="GO" id="GO:0006527">
    <property type="term" value="P:L-arginine catabolic process"/>
    <property type="evidence" value="ECO:0007669"/>
    <property type="project" value="InterPro"/>
</dbReference>
<dbReference type="Proteomes" id="UP000678374">
    <property type="component" value="Unassembled WGS sequence"/>
</dbReference>
<dbReference type="EMBL" id="JAGQDE010000025">
    <property type="protein sequence ID" value="MBQ0961271.1"/>
    <property type="molecule type" value="Genomic_DNA"/>
</dbReference>
<dbReference type="SUPFAM" id="SSF55729">
    <property type="entry name" value="Acyl-CoA N-acyltransferases (Nat)"/>
    <property type="match status" value="1"/>
</dbReference>
<evidence type="ECO:0000313" key="4">
    <source>
        <dbReference type="EMBL" id="MBQ0961271.1"/>
    </source>
</evidence>
<evidence type="ECO:0000256" key="2">
    <source>
        <dbReference type="ARBA" id="ARBA00022679"/>
    </source>
</evidence>
<dbReference type="EC" id="2.3.1.109" evidence="4"/>
<accession>A0A941BHV1</accession>
<evidence type="ECO:0000313" key="5">
    <source>
        <dbReference type="Proteomes" id="UP000678374"/>
    </source>
</evidence>
<gene>
    <name evidence="4" type="ORF">KAK06_20105</name>
</gene>
<keyword evidence="1" id="KW-0056">Arginine metabolism</keyword>
<dbReference type="InterPro" id="IPR007041">
    <property type="entry name" value="Arg_succinylTrfase_AstA/AruG"/>
</dbReference>
<dbReference type="InterPro" id="IPR016181">
    <property type="entry name" value="Acyl_CoA_acyltransferase"/>
</dbReference>
<dbReference type="AlphaFoldDB" id="A0A941BHV1"/>
<keyword evidence="2 4" id="KW-0808">Transferase</keyword>
<dbReference type="Pfam" id="PF04958">
    <property type="entry name" value="AstA"/>
    <property type="match status" value="1"/>
</dbReference>
<keyword evidence="3 4" id="KW-0012">Acyltransferase</keyword>
<dbReference type="PANTHER" id="PTHR30420:SF1">
    <property type="entry name" value="ARGININE N-SUCCINYLTRANSFERASE"/>
    <property type="match status" value="1"/>
</dbReference>
<dbReference type="PANTHER" id="PTHR30420">
    <property type="entry name" value="N-SUCCINYLARGININE DIHYDROLASE"/>
    <property type="match status" value="1"/>
</dbReference>
<evidence type="ECO:0000256" key="3">
    <source>
        <dbReference type="ARBA" id="ARBA00023315"/>
    </source>
</evidence>
<dbReference type="RefSeq" id="WP_210803955.1">
    <property type="nucleotide sequence ID" value="NZ_JAGQDE010000025.1"/>
</dbReference>
<name>A0A941BHV1_9BURK</name>
<sequence length="252" mass="27010">MRWTVRPVQAADVPVLSAWLPASADTTLPEPGTAAAWLLAEGADGACGPSACLRVRGPIGLRRPRHWYHVGCVVHAAPELQLFHRQHTLLLGNDHTGASELAAGAHHPALDAAAQALAWRALLMAAREHLQATRALQGGMVIAELPGLRDDQGRSPFWQGLGRHFHAGDPDAVLQRLGGDGRAQLAALMPRQVVYASFLSPAAQAAMAQAAPSARLWMDTLADAGFRYSHHIDIVDGGPVFETHLDSWCARR</sequence>